<feature type="domain" description="Glycosyltransferase 2-like" evidence="1">
    <location>
        <begin position="152"/>
        <end position="291"/>
    </location>
</feature>
<dbReference type="Gene3D" id="3.90.550.10">
    <property type="entry name" value="Spore Coat Polysaccharide Biosynthesis Protein SpsA, Chain A"/>
    <property type="match status" value="1"/>
</dbReference>
<dbReference type="GO" id="GO:0016740">
    <property type="term" value="F:transferase activity"/>
    <property type="evidence" value="ECO:0007669"/>
    <property type="project" value="UniProtKB-KW"/>
</dbReference>
<keyword evidence="2" id="KW-0808">Transferase</keyword>
<accession>A0A5A9GHD6</accession>
<protein>
    <submittedName>
        <fullName evidence="2">Glycosyltransferase family 2 protein</fullName>
    </submittedName>
</protein>
<dbReference type="InterPro" id="IPR001173">
    <property type="entry name" value="Glyco_trans_2-like"/>
</dbReference>
<evidence type="ECO:0000259" key="1">
    <source>
        <dbReference type="Pfam" id="PF00535"/>
    </source>
</evidence>
<dbReference type="SUPFAM" id="SSF53448">
    <property type="entry name" value="Nucleotide-diphospho-sugar transferases"/>
    <property type="match status" value="1"/>
</dbReference>
<dbReference type="OrthoDB" id="7298657at2"/>
<proteinExistence type="predicted"/>
<dbReference type="InterPro" id="IPR050834">
    <property type="entry name" value="Glycosyltransf_2"/>
</dbReference>
<keyword evidence="3" id="KW-1185">Reference proteome</keyword>
<dbReference type="InterPro" id="IPR029044">
    <property type="entry name" value="Nucleotide-diphossugar_trans"/>
</dbReference>
<dbReference type="RefSeq" id="WP_149233514.1">
    <property type="nucleotide sequence ID" value="NZ_JALJXJ010000016.1"/>
</dbReference>
<evidence type="ECO:0000313" key="2">
    <source>
        <dbReference type="EMBL" id="KAA0593851.1"/>
    </source>
</evidence>
<dbReference type="PANTHER" id="PTHR43685:SF2">
    <property type="entry name" value="GLYCOSYLTRANSFERASE 2-LIKE DOMAIN-CONTAINING PROTEIN"/>
    <property type="match status" value="1"/>
</dbReference>
<dbReference type="AlphaFoldDB" id="A0A5A9GHD6"/>
<dbReference type="Proteomes" id="UP000324927">
    <property type="component" value="Unassembled WGS sequence"/>
</dbReference>
<dbReference type="EMBL" id="VTTN01000010">
    <property type="protein sequence ID" value="KAA0593851.1"/>
    <property type="molecule type" value="Genomic_DNA"/>
</dbReference>
<reference evidence="2 3" key="1">
    <citation type="submission" date="2019-08" db="EMBL/GenBank/DDBJ databases">
        <authorList>
            <person name="Grouzdev D."/>
            <person name="Tikhonova E."/>
            <person name="Kravchenko I."/>
        </authorList>
    </citation>
    <scope>NUCLEOTIDE SEQUENCE [LARGE SCALE GENOMIC DNA]</scope>
    <source>
        <strain evidence="2 3">59b</strain>
    </source>
</reference>
<evidence type="ECO:0000313" key="3">
    <source>
        <dbReference type="Proteomes" id="UP000324927"/>
    </source>
</evidence>
<gene>
    <name evidence="2" type="ORF">FZ942_23530</name>
</gene>
<dbReference type="PANTHER" id="PTHR43685">
    <property type="entry name" value="GLYCOSYLTRANSFERASE"/>
    <property type="match status" value="1"/>
</dbReference>
<dbReference type="CDD" id="cd00761">
    <property type="entry name" value="Glyco_tranf_GTA_type"/>
    <property type="match status" value="1"/>
</dbReference>
<organism evidence="2 3">
    <name type="scientific">Azospirillum lipoferum</name>
    <dbReference type="NCBI Taxonomy" id="193"/>
    <lineage>
        <taxon>Bacteria</taxon>
        <taxon>Pseudomonadati</taxon>
        <taxon>Pseudomonadota</taxon>
        <taxon>Alphaproteobacteria</taxon>
        <taxon>Rhodospirillales</taxon>
        <taxon>Azospirillaceae</taxon>
        <taxon>Azospirillum</taxon>
    </lineage>
</organism>
<sequence length="422" mass="45651">MAPADPGLVLLMALAEVEDGGAVRWLPRVVPLAAPLAAGDAGFERLRETMLSVTAHRLSVQLEGGAVDRAGVALARLVEALPPHRALLRLLALVRFIQGATDEAGGLLARVSGLAAGDGAAGEGAVPVAEAGLERALYALERRRRDHRMLGTVVIPAYRVEGCIGRALDSVDRAVRYYRQAADEPDASFHICVVDDASPDDTVKAVRAWSQAHPEHSLSLIASSRNGGAGRSRNLGAAMAMGPYLWFLDADDWFLDRHLWVTATALDRHPEIGFVRTGIRFDSIDRDITPVWRSASETTYPCNLGVRRVCHDLIGGFPDEEPFNPAGPEDVCYSRALQSLFVGAKTAEPTVYYTLSDGNVFDRLKADMLSGRPPGQGAPPEPVHLAAELLIRRRLYALEAKRGMQWDGPPILPDRNGRMIAL</sequence>
<name>A0A5A9GHD6_AZOLI</name>
<comment type="caution">
    <text evidence="2">The sequence shown here is derived from an EMBL/GenBank/DDBJ whole genome shotgun (WGS) entry which is preliminary data.</text>
</comment>
<dbReference type="Pfam" id="PF00535">
    <property type="entry name" value="Glycos_transf_2"/>
    <property type="match status" value="1"/>
</dbReference>